<proteinExistence type="predicted"/>
<dbReference type="EMBL" id="FOVI01000002">
    <property type="protein sequence ID" value="SFN23158.1"/>
    <property type="molecule type" value="Genomic_DNA"/>
</dbReference>
<protein>
    <submittedName>
        <fullName evidence="1">Uncharacterized protein</fullName>
    </submittedName>
</protein>
<dbReference type="STRING" id="913024.SAMN05421741_102228"/>
<reference evidence="2" key="1">
    <citation type="submission" date="2016-10" db="EMBL/GenBank/DDBJ databases">
        <authorList>
            <person name="Varghese N."/>
            <person name="Submissions S."/>
        </authorList>
    </citation>
    <scope>NUCLEOTIDE SEQUENCE [LARGE SCALE GENOMIC DNA]</scope>
    <source>
        <strain evidence="2">DS-12</strain>
    </source>
</reference>
<keyword evidence="2" id="KW-1185">Reference proteome</keyword>
<evidence type="ECO:0000313" key="2">
    <source>
        <dbReference type="Proteomes" id="UP000199036"/>
    </source>
</evidence>
<dbReference type="SUPFAM" id="SSF52833">
    <property type="entry name" value="Thioredoxin-like"/>
    <property type="match status" value="1"/>
</dbReference>
<dbReference type="AlphaFoldDB" id="A0A1I4XB60"/>
<dbReference type="Proteomes" id="UP000199036">
    <property type="component" value="Unassembled WGS sequence"/>
</dbReference>
<gene>
    <name evidence="1" type="ORF">SAMN05421741_102228</name>
</gene>
<dbReference type="Gene3D" id="3.40.30.10">
    <property type="entry name" value="Glutaredoxin"/>
    <property type="match status" value="1"/>
</dbReference>
<name>A0A1I4XB60_9FLAO</name>
<evidence type="ECO:0000313" key="1">
    <source>
        <dbReference type="EMBL" id="SFN23158.1"/>
    </source>
</evidence>
<organism evidence="1 2">
    <name type="scientific">Paenimyroides ummariense</name>
    <dbReference type="NCBI Taxonomy" id="913024"/>
    <lineage>
        <taxon>Bacteria</taxon>
        <taxon>Pseudomonadati</taxon>
        <taxon>Bacteroidota</taxon>
        <taxon>Flavobacteriia</taxon>
        <taxon>Flavobacteriales</taxon>
        <taxon>Flavobacteriaceae</taxon>
        <taxon>Paenimyroides</taxon>
    </lineage>
</organism>
<dbReference type="InterPro" id="IPR036249">
    <property type="entry name" value="Thioredoxin-like_sf"/>
</dbReference>
<sequence length="84" mass="10151">MIEKLNKNYYVIFFNAETKTTITYNHKQYKFVQTGIKTGYHELVNFYLGKRQQIYPTIIFLDTNFNEIFFLQSYISANDFLEII</sequence>
<accession>A0A1I4XB60</accession>